<dbReference type="SMART" id="SM00233">
    <property type="entry name" value="PH"/>
    <property type="match status" value="1"/>
</dbReference>
<dbReference type="OrthoDB" id="430364at2759"/>
<gene>
    <name evidence="4" type="ORF">LRAMOSA03213</name>
</gene>
<dbReference type="Pfam" id="PF01369">
    <property type="entry name" value="Sec7"/>
    <property type="match status" value="1"/>
</dbReference>
<reference evidence="4" key="1">
    <citation type="journal article" date="2014" name="Genome Announc.">
        <title>De novo whole-genome sequence and genome annotation of Lichtheimia ramosa.</title>
        <authorList>
            <person name="Linde J."/>
            <person name="Schwartze V."/>
            <person name="Binder U."/>
            <person name="Lass-Florl C."/>
            <person name="Voigt K."/>
            <person name="Horn F."/>
        </authorList>
    </citation>
    <scope>NUCLEOTIDE SEQUENCE</scope>
    <source>
        <strain evidence="4">JMRC FSU:6197</strain>
    </source>
</reference>
<dbReference type="Pfam" id="PF15410">
    <property type="entry name" value="PH_9"/>
    <property type="match status" value="1"/>
</dbReference>
<dbReference type="CDD" id="cd00171">
    <property type="entry name" value="Sec7"/>
    <property type="match status" value="1"/>
</dbReference>
<dbReference type="AlphaFoldDB" id="A0A077WV94"/>
<feature type="domain" description="PH" evidence="2">
    <location>
        <begin position="248"/>
        <end position="417"/>
    </location>
</feature>
<dbReference type="InterPro" id="IPR000904">
    <property type="entry name" value="Sec7_dom"/>
</dbReference>
<feature type="region of interest" description="Disordered" evidence="1">
    <location>
        <begin position="575"/>
        <end position="627"/>
    </location>
</feature>
<dbReference type="PROSITE" id="PS50003">
    <property type="entry name" value="PH_DOMAIN"/>
    <property type="match status" value="1"/>
</dbReference>
<feature type="region of interest" description="Disordered" evidence="1">
    <location>
        <begin position="530"/>
        <end position="551"/>
    </location>
</feature>
<evidence type="ECO:0000259" key="2">
    <source>
        <dbReference type="PROSITE" id="PS50003"/>
    </source>
</evidence>
<dbReference type="InterPro" id="IPR023394">
    <property type="entry name" value="Sec7_C_sf"/>
</dbReference>
<proteinExistence type="predicted"/>
<dbReference type="InterPro" id="IPR035999">
    <property type="entry name" value="Sec7_dom_sf"/>
</dbReference>
<evidence type="ECO:0000256" key="1">
    <source>
        <dbReference type="SAM" id="MobiDB-lite"/>
    </source>
</evidence>
<dbReference type="InterPro" id="IPR001849">
    <property type="entry name" value="PH_domain"/>
</dbReference>
<feature type="compositionally biased region" description="Acidic residues" evidence="1">
    <location>
        <begin position="617"/>
        <end position="627"/>
    </location>
</feature>
<dbReference type="GO" id="GO:0032012">
    <property type="term" value="P:regulation of ARF protein signal transduction"/>
    <property type="evidence" value="ECO:0007669"/>
    <property type="project" value="InterPro"/>
</dbReference>
<feature type="compositionally biased region" description="Low complexity" evidence="1">
    <location>
        <begin position="583"/>
        <end position="598"/>
    </location>
</feature>
<dbReference type="SUPFAM" id="SSF48425">
    <property type="entry name" value="Sec7 domain"/>
    <property type="match status" value="1"/>
</dbReference>
<dbReference type="SUPFAM" id="SSF50729">
    <property type="entry name" value="PH domain-like"/>
    <property type="match status" value="1"/>
</dbReference>
<organism evidence="4">
    <name type="scientific">Lichtheimia ramosa</name>
    <dbReference type="NCBI Taxonomy" id="688394"/>
    <lineage>
        <taxon>Eukaryota</taxon>
        <taxon>Fungi</taxon>
        <taxon>Fungi incertae sedis</taxon>
        <taxon>Mucoromycota</taxon>
        <taxon>Mucoromycotina</taxon>
        <taxon>Mucoromycetes</taxon>
        <taxon>Mucorales</taxon>
        <taxon>Lichtheimiaceae</taxon>
        <taxon>Lichtheimia</taxon>
    </lineage>
</organism>
<dbReference type="PANTHER" id="PTHR10663:SF405">
    <property type="entry name" value="ARF GUANINE NUCLEOTIDE EXCHANGE FACTOR SYT1"/>
    <property type="match status" value="1"/>
</dbReference>
<sequence>MAADDDASKPSIAPPGSQLSFDDQLARLDFTGDAIDAALRKLLALVELPKEAQQIDRAMQDFASRYHECNPDLMHNPDAIYAIAFSILLLHTDAHNKNVRHKMNKDTFIAHTKLIDESEDIPNEILDIMYDNIVSTEFTYATDQQSSDDDEVNKTSWLGRLVWNESTTSVMSNNNTTLCSNDDLTSRLTQLMPDTNTCHYTRRDINMKEIHMAFQNIRYLYLSGVKSRQQQHQRLWSSGDDQSMYRVRVVKAAVMERKYDLLPGGKRTSTRGWRSFGVVLTKSQIVFFSDTAAFSAWLESDEHDQQQQPLTPTTTSNRSYLPFLHPSMSTTTISTNAVSFTSTFMSLPATNNHATPSILRPVQIISLENAVCVYDESYTKYPHVMRLLTGDGQQFLFKAKDSDDLDDWMAKINYVATAKTKGVRLRPVTENHVEKIRVTIESLDEHMVELQRSIDKDLMLRRNLLVLEPMQRSTRERMISYAEMLGRQLRQKWSVMQQLGCYHAYCKMALSHHHHPITGRRFDRSATAPILSSTNNHDDQQQQQQRFAVRDSPCLERRLSCPPFPFDIVDKPTETTAQTLNVPSSTSLRNRSNSNPSNDKALKRGRSRSAVSVNDEISLESEGSDTH</sequence>
<evidence type="ECO:0000313" key="4">
    <source>
        <dbReference type="EMBL" id="CDS10948.1"/>
    </source>
</evidence>
<dbReference type="GO" id="GO:0005085">
    <property type="term" value="F:guanyl-nucleotide exchange factor activity"/>
    <property type="evidence" value="ECO:0007669"/>
    <property type="project" value="InterPro"/>
</dbReference>
<dbReference type="PROSITE" id="PS50190">
    <property type="entry name" value="SEC7"/>
    <property type="match status" value="1"/>
</dbReference>
<dbReference type="Gene3D" id="1.10.1000.11">
    <property type="entry name" value="Arf Nucleotide-binding Site Opener,domain 2"/>
    <property type="match status" value="1"/>
</dbReference>
<protein>
    <recommendedName>
        <fullName evidence="5">SEC7 domain-containing protein</fullName>
    </recommendedName>
</protein>
<dbReference type="PANTHER" id="PTHR10663">
    <property type="entry name" value="GUANYL-NUCLEOTIDE EXCHANGE FACTOR"/>
    <property type="match status" value="1"/>
</dbReference>
<evidence type="ECO:0008006" key="5">
    <source>
        <dbReference type="Google" id="ProtNLM"/>
    </source>
</evidence>
<dbReference type="FunFam" id="1.10.1000.11:FF:000002">
    <property type="entry name" value="Cytohesin 1"/>
    <property type="match status" value="1"/>
</dbReference>
<dbReference type="InterPro" id="IPR011993">
    <property type="entry name" value="PH-like_dom_sf"/>
</dbReference>
<dbReference type="Gene3D" id="2.30.29.30">
    <property type="entry name" value="Pleckstrin-homology domain (PH domain)/Phosphotyrosine-binding domain (PTB)"/>
    <property type="match status" value="1"/>
</dbReference>
<dbReference type="SMART" id="SM00222">
    <property type="entry name" value="Sec7"/>
    <property type="match status" value="1"/>
</dbReference>
<feature type="domain" description="SEC7" evidence="3">
    <location>
        <begin position="28"/>
        <end position="136"/>
    </location>
</feature>
<dbReference type="EMBL" id="LK023346">
    <property type="protein sequence ID" value="CDS10948.1"/>
    <property type="molecule type" value="Genomic_DNA"/>
</dbReference>
<accession>A0A077WV94</accession>
<evidence type="ECO:0000259" key="3">
    <source>
        <dbReference type="PROSITE" id="PS50190"/>
    </source>
</evidence>
<dbReference type="InterPro" id="IPR041681">
    <property type="entry name" value="PH_9"/>
</dbReference>
<name>A0A077WV94_9FUNG</name>